<name>A0ABS7L8U8_9FIRM</name>
<dbReference type="InterPro" id="IPR012338">
    <property type="entry name" value="Beta-lactam/transpept-like"/>
</dbReference>
<accession>A0ABS7L8U8</accession>
<dbReference type="InterPro" id="IPR001460">
    <property type="entry name" value="PCN-bd_Tpept"/>
</dbReference>
<keyword evidence="8 11" id="KW-1133">Transmembrane helix</keyword>
<dbReference type="Proteomes" id="UP000779049">
    <property type="component" value="Unassembled WGS sequence"/>
</dbReference>
<dbReference type="SUPFAM" id="SSF56601">
    <property type="entry name" value="beta-lactamase/transpeptidase-like"/>
    <property type="match status" value="1"/>
</dbReference>
<evidence type="ECO:0000313" key="15">
    <source>
        <dbReference type="Proteomes" id="UP000779049"/>
    </source>
</evidence>
<dbReference type="SUPFAM" id="SSF56519">
    <property type="entry name" value="Penicillin binding protein dimerisation domain"/>
    <property type="match status" value="1"/>
</dbReference>
<evidence type="ECO:0000259" key="13">
    <source>
        <dbReference type="Pfam" id="PF03717"/>
    </source>
</evidence>
<dbReference type="PANTHER" id="PTHR30627">
    <property type="entry name" value="PEPTIDOGLYCAN D,D-TRANSPEPTIDASE"/>
    <property type="match status" value="1"/>
</dbReference>
<evidence type="ECO:0000256" key="7">
    <source>
        <dbReference type="ARBA" id="ARBA00022984"/>
    </source>
</evidence>
<dbReference type="Gene3D" id="3.90.1310.10">
    <property type="entry name" value="Penicillin-binding protein 2a (Domain 2)"/>
    <property type="match status" value="2"/>
</dbReference>
<keyword evidence="10" id="KW-0961">Cell wall biogenesis/degradation</keyword>
<evidence type="ECO:0000256" key="10">
    <source>
        <dbReference type="ARBA" id="ARBA00023316"/>
    </source>
</evidence>
<comment type="similarity">
    <text evidence="3">Belongs to the transpeptidase family.</text>
</comment>
<feature type="domain" description="Penicillin-binding protein transpeptidase" evidence="12">
    <location>
        <begin position="611"/>
        <end position="928"/>
    </location>
</feature>
<keyword evidence="7" id="KW-0573">Peptidoglycan synthesis</keyword>
<keyword evidence="4" id="KW-1003">Cell membrane</keyword>
<evidence type="ECO:0000256" key="11">
    <source>
        <dbReference type="SAM" id="Phobius"/>
    </source>
</evidence>
<dbReference type="InterPro" id="IPR050515">
    <property type="entry name" value="Beta-lactam/transpept"/>
</dbReference>
<dbReference type="Pfam" id="PF00905">
    <property type="entry name" value="Transpeptidase"/>
    <property type="match status" value="1"/>
</dbReference>
<evidence type="ECO:0000256" key="4">
    <source>
        <dbReference type="ARBA" id="ARBA00022475"/>
    </source>
</evidence>
<proteinExistence type="inferred from homology"/>
<feature type="transmembrane region" description="Helical" evidence="11">
    <location>
        <begin position="12"/>
        <end position="32"/>
    </location>
</feature>
<comment type="caution">
    <text evidence="14">The sequence shown here is derived from an EMBL/GenBank/DDBJ whole genome shotgun (WGS) entry which is preliminary data.</text>
</comment>
<dbReference type="InterPro" id="IPR005311">
    <property type="entry name" value="PBP_dimer"/>
</dbReference>
<dbReference type="Pfam" id="PF03717">
    <property type="entry name" value="PBP_dimer"/>
    <property type="match status" value="1"/>
</dbReference>
<reference evidence="14 15" key="1">
    <citation type="journal article" date="2020" name="New Microbes New Infect">
        <title>Sellimonas caecigallum sp. nov., description and genome sequence of a new member of the Sellimonas genus isolated from the cecum of feral chicken.</title>
        <authorList>
            <person name="Wongkuna S."/>
            <person name="Ghimire S."/>
            <person name="Antony L."/>
            <person name="Chankhamhaengdecha S."/>
            <person name="Janvilisri T."/>
            <person name="Scaria J."/>
        </authorList>
    </citation>
    <scope>NUCLEOTIDE SEQUENCE [LARGE SCALE GENOMIC DNA]</scope>
    <source>
        <strain evidence="14 15">SW451</strain>
    </source>
</reference>
<feature type="domain" description="Penicillin-binding protein dimerisation" evidence="13">
    <location>
        <begin position="60"/>
        <end position="322"/>
    </location>
</feature>
<keyword evidence="15" id="KW-1185">Reference proteome</keyword>
<dbReference type="Gene3D" id="3.40.710.10">
    <property type="entry name" value="DD-peptidase/beta-lactamase superfamily"/>
    <property type="match status" value="1"/>
</dbReference>
<dbReference type="InterPro" id="IPR036138">
    <property type="entry name" value="PBP_dimer_sf"/>
</dbReference>
<evidence type="ECO:0000256" key="3">
    <source>
        <dbReference type="ARBA" id="ARBA00007171"/>
    </source>
</evidence>
<dbReference type="EMBL" id="VIRV01000016">
    <property type="protein sequence ID" value="MBY0759469.1"/>
    <property type="molecule type" value="Genomic_DNA"/>
</dbReference>
<evidence type="ECO:0000313" key="14">
    <source>
        <dbReference type="EMBL" id="MBY0759469.1"/>
    </source>
</evidence>
<evidence type="ECO:0000256" key="2">
    <source>
        <dbReference type="ARBA" id="ARBA00004236"/>
    </source>
</evidence>
<evidence type="ECO:0000256" key="6">
    <source>
        <dbReference type="ARBA" id="ARBA00022960"/>
    </source>
</evidence>
<keyword evidence="9 11" id="KW-0472">Membrane</keyword>
<keyword evidence="5 11" id="KW-0812">Transmembrane</keyword>
<comment type="subcellular location">
    <subcellularLocation>
        <location evidence="2">Cell membrane</location>
    </subcellularLocation>
    <subcellularLocation>
        <location evidence="1">Membrane</location>
        <topology evidence="1">Single-pass membrane protein</topology>
    </subcellularLocation>
</comment>
<evidence type="ECO:0000256" key="1">
    <source>
        <dbReference type="ARBA" id="ARBA00004167"/>
    </source>
</evidence>
<evidence type="ECO:0000256" key="8">
    <source>
        <dbReference type="ARBA" id="ARBA00022989"/>
    </source>
</evidence>
<dbReference type="PANTHER" id="PTHR30627:SF2">
    <property type="entry name" value="PEPTIDOGLYCAN D,D-TRANSPEPTIDASE MRDA"/>
    <property type="match status" value="1"/>
</dbReference>
<protein>
    <submittedName>
        <fullName evidence="14">Penicillin-binding protein</fullName>
    </submittedName>
</protein>
<gene>
    <name evidence="14" type="ORF">FLB61_10290</name>
</gene>
<evidence type="ECO:0000256" key="5">
    <source>
        <dbReference type="ARBA" id="ARBA00022692"/>
    </source>
</evidence>
<evidence type="ECO:0000256" key="9">
    <source>
        <dbReference type="ARBA" id="ARBA00023136"/>
    </source>
</evidence>
<evidence type="ECO:0000259" key="12">
    <source>
        <dbReference type="Pfam" id="PF00905"/>
    </source>
</evidence>
<sequence length="956" mass="106680">MWERIKETVIRVFSSRMFIVMIAFCVMAAILVQRVFYLQIVKGESYLNDYKLQIQKTREVQGTRGRILDRNGKVLADNVLAYSVTIEDNGDYDTTAQKNKELNKTIRTVIDIIEKNGDSVINSFGIILNDNGEYAYSSEGTARLRFIADVFGFATIDKLSEEQKNYTADDMIHYLCTDKQYGYGIDEEKYEKEDVLKLVNIRYAMSLNKFRKYIATTIATNVSDKTVAEIMERQDELTGVSIEESSIRQYNNSKYFASIIGYTGQISQEEYNALSDEEQKNYSLTDIVGKAGIEKSMDSILQGKKGETKFYVNNVGKVIDTKKVTDAKAGNDLYLSIDSDLQMAAYNILEEKLAAILLAKMTNQLDYDRSKITDADNIIIPVGDVYNAFFENQILDTEHFKASDAKTTEKQVLELYSREQEDAIAAIANEMQDENGTPYKSLSKKMKAYIDYVVDDLLTDKSGILLKDKIDKGDATYLAWKEDETISIHEYLNYAISKNWIDTSKLTDYLEGQANYSDASEVYQAIVQYVQSSISTDSSFEKIIYKYMIKSGELTGRQVCLLLYEQNIIKYDETQYNRLRSGTVSAYEFVREKIRNLEITPGELGLEPCSGSIVITDTKSGQVLAMVSYPGYDNNRLANTIDSNYFAKLSVMNSRPMYNRATQEKTAPGSTYKPLVAVAGLTEGVINTGSIISCSGIFDKIFPNPRCWVYPSAHGSENVVSAIQHSCNDFFYEVGYRLGSQSTGKYSTDAGTDVLKQYAEEFGLGDTTGVEITESAPQISDTDAVRSSIGQGNNNYTTAGLARYITAIANEGTVYDLSLLDKVTDVNGKLVKDYEPKVKNQVEGVSSSTWDAVQSGMRRVVTSTSYTFGSLGNFELSGKTGTAQQSTTHPNHGLFVGFGPSSDPEIAFAIRIANGYNSTYPSEVGRDIIRYYYNLDEKDEIVTGHASSLGSVVSGD</sequence>
<organism evidence="14 15">
    <name type="scientific">Sellimonas caecigallum</name>
    <dbReference type="NCBI Taxonomy" id="2592333"/>
    <lineage>
        <taxon>Bacteria</taxon>
        <taxon>Bacillati</taxon>
        <taxon>Bacillota</taxon>
        <taxon>Clostridia</taxon>
        <taxon>Lachnospirales</taxon>
        <taxon>Lachnospiraceae</taxon>
        <taxon>Sellimonas</taxon>
    </lineage>
</organism>
<keyword evidence="6" id="KW-0133">Cell shape</keyword>